<keyword evidence="2" id="KW-0732">Signal</keyword>
<dbReference type="Proteomes" id="UP000041254">
    <property type="component" value="Unassembled WGS sequence"/>
</dbReference>
<dbReference type="VEuPathDB" id="CryptoDB:Vbra_5177"/>
<protein>
    <recommendedName>
        <fullName evidence="5">WAP domain-containing protein</fullName>
    </recommendedName>
</protein>
<feature type="chain" id="PRO_5005188038" description="WAP domain-containing protein" evidence="2">
    <location>
        <begin position="24"/>
        <end position="159"/>
    </location>
</feature>
<dbReference type="EMBL" id="CDMY01000266">
    <property type="protein sequence ID" value="CEL98240.1"/>
    <property type="molecule type" value="Genomic_DNA"/>
</dbReference>
<feature type="region of interest" description="Disordered" evidence="1">
    <location>
        <begin position="66"/>
        <end position="91"/>
    </location>
</feature>
<keyword evidence="4" id="KW-1185">Reference proteome</keyword>
<organism evidence="3 4">
    <name type="scientific">Vitrella brassicaformis (strain CCMP3155)</name>
    <dbReference type="NCBI Taxonomy" id="1169540"/>
    <lineage>
        <taxon>Eukaryota</taxon>
        <taxon>Sar</taxon>
        <taxon>Alveolata</taxon>
        <taxon>Colpodellida</taxon>
        <taxon>Vitrellaceae</taxon>
        <taxon>Vitrella</taxon>
    </lineage>
</organism>
<evidence type="ECO:0008006" key="5">
    <source>
        <dbReference type="Google" id="ProtNLM"/>
    </source>
</evidence>
<dbReference type="AlphaFoldDB" id="A0A0G4EN34"/>
<dbReference type="InParanoid" id="A0A0G4EN34"/>
<evidence type="ECO:0000256" key="1">
    <source>
        <dbReference type="SAM" id="MobiDB-lite"/>
    </source>
</evidence>
<evidence type="ECO:0000256" key="2">
    <source>
        <dbReference type="SAM" id="SignalP"/>
    </source>
</evidence>
<evidence type="ECO:0000313" key="3">
    <source>
        <dbReference type="EMBL" id="CEL98240.1"/>
    </source>
</evidence>
<reference evidence="3 4" key="1">
    <citation type="submission" date="2014-11" db="EMBL/GenBank/DDBJ databases">
        <authorList>
            <person name="Zhu J."/>
            <person name="Qi W."/>
            <person name="Song R."/>
        </authorList>
    </citation>
    <scope>NUCLEOTIDE SEQUENCE [LARGE SCALE GENOMIC DNA]</scope>
</reference>
<feature type="region of interest" description="Disordered" evidence="1">
    <location>
        <begin position="127"/>
        <end position="159"/>
    </location>
</feature>
<name>A0A0G4EN34_VITBC</name>
<accession>A0A0G4EN34</accession>
<feature type="signal peptide" evidence="2">
    <location>
        <begin position="1"/>
        <end position="23"/>
    </location>
</feature>
<sequence length="159" mass="16753">MVTGKAFLLLVLATSAWVLVAQAQQTCTNSEAACKCKTGRLCSGVVEYCTSGTQSCLASSCLLCPEGSDSGDSPAAPPSPTLPRDVPDPRNPACTATGGRCELTSQCCSGECKWSTRGVFTCYPRNTRPAVPIKRPRPPKFIPKPTSGKDILGANKSRR</sequence>
<gene>
    <name evidence="3" type="ORF">Vbra_5177</name>
</gene>
<proteinExistence type="predicted"/>
<evidence type="ECO:0000313" key="4">
    <source>
        <dbReference type="Proteomes" id="UP000041254"/>
    </source>
</evidence>